<evidence type="ECO:0000256" key="5">
    <source>
        <dbReference type="ARBA" id="ARBA00022679"/>
    </source>
</evidence>
<dbReference type="Pfam" id="PF00712">
    <property type="entry name" value="DNA_pol3_beta"/>
    <property type="match status" value="1"/>
</dbReference>
<dbReference type="PANTHER" id="PTHR30478:SF0">
    <property type="entry name" value="BETA SLIDING CLAMP"/>
    <property type="match status" value="1"/>
</dbReference>
<dbReference type="InterPro" id="IPR046938">
    <property type="entry name" value="DNA_clamp_sf"/>
</dbReference>
<dbReference type="EMBL" id="JBHTIO010000052">
    <property type="protein sequence ID" value="MFD0898388.1"/>
    <property type="molecule type" value="Genomic_DNA"/>
</dbReference>
<evidence type="ECO:0000256" key="4">
    <source>
        <dbReference type="ARBA" id="ARBA00022490"/>
    </source>
</evidence>
<dbReference type="InterPro" id="IPR022635">
    <property type="entry name" value="DNA_polIII_beta_C"/>
</dbReference>
<comment type="subunit">
    <text evidence="10">Forms a ring-shaped head-to-tail homodimer around DNA.</text>
</comment>
<proteinExistence type="inferred from homology"/>
<dbReference type="Pfam" id="PF02767">
    <property type="entry name" value="DNA_pol3_beta_2"/>
    <property type="match status" value="1"/>
</dbReference>
<keyword evidence="4 10" id="KW-0963">Cytoplasm</keyword>
<keyword evidence="8 10" id="KW-0239">DNA-directed DNA polymerase</keyword>
<comment type="function">
    <text evidence="10">Confers DNA tethering and processivity to DNA polymerases and other proteins. Acts as a clamp, forming a ring around DNA (a reaction catalyzed by the clamp-loading complex) which diffuses in an ATP-independent manner freely and bidirectionally along dsDNA. Initially characterized for its ability to contact the catalytic subunit of DNA polymerase III (Pol III), a complex, multichain enzyme responsible for most of the replicative synthesis in bacteria; Pol III exhibits 3'-5' exonuclease proofreading activity. The beta chain is required for initiation of replication as well as for processivity of DNA replication.</text>
</comment>
<keyword evidence="7 10" id="KW-0235">DNA replication</keyword>
<evidence type="ECO:0000313" key="14">
    <source>
        <dbReference type="EMBL" id="MFD0898388.1"/>
    </source>
</evidence>
<dbReference type="PANTHER" id="PTHR30478">
    <property type="entry name" value="DNA POLYMERASE III SUBUNIT BETA"/>
    <property type="match status" value="1"/>
</dbReference>
<feature type="domain" description="DNA polymerase III beta sliding clamp C-terminal" evidence="13">
    <location>
        <begin position="253"/>
        <end position="377"/>
    </location>
</feature>
<comment type="caution">
    <text evidence="14">The sequence shown here is derived from an EMBL/GenBank/DDBJ whole genome shotgun (WGS) entry which is preliminary data.</text>
</comment>
<dbReference type="Gene3D" id="3.10.150.10">
    <property type="entry name" value="DNA Polymerase III, subunit A, domain 2"/>
    <property type="match status" value="1"/>
</dbReference>
<name>A0ABW3EDK3_9LACO</name>
<dbReference type="Proteomes" id="UP001597104">
    <property type="component" value="Unassembled WGS sequence"/>
</dbReference>
<evidence type="ECO:0000259" key="13">
    <source>
        <dbReference type="Pfam" id="PF02768"/>
    </source>
</evidence>
<evidence type="ECO:0000313" key="15">
    <source>
        <dbReference type="Proteomes" id="UP001597104"/>
    </source>
</evidence>
<dbReference type="CDD" id="cd00140">
    <property type="entry name" value="beta_clamp"/>
    <property type="match status" value="1"/>
</dbReference>
<dbReference type="GO" id="GO:0003887">
    <property type="term" value="F:DNA-directed DNA polymerase activity"/>
    <property type="evidence" value="ECO:0007669"/>
    <property type="project" value="UniProtKB-EC"/>
</dbReference>
<dbReference type="InterPro" id="IPR001001">
    <property type="entry name" value="DNA_polIII_beta"/>
</dbReference>
<protein>
    <recommendedName>
        <fullName evidence="3 10">Beta sliding clamp</fullName>
    </recommendedName>
</protein>
<keyword evidence="5 10" id="KW-0808">Transferase</keyword>
<evidence type="ECO:0000256" key="10">
    <source>
        <dbReference type="PIRNR" id="PIRNR000804"/>
    </source>
</evidence>
<keyword evidence="15" id="KW-1185">Reference proteome</keyword>
<feature type="domain" description="DNA polymerase III beta sliding clamp N-terminal" evidence="11">
    <location>
        <begin position="1"/>
        <end position="126"/>
    </location>
</feature>
<feature type="domain" description="DNA polymerase III beta sliding clamp central" evidence="12">
    <location>
        <begin position="136"/>
        <end position="250"/>
    </location>
</feature>
<reference evidence="15" key="1">
    <citation type="journal article" date="2019" name="Int. J. Syst. Evol. Microbiol.">
        <title>The Global Catalogue of Microorganisms (GCM) 10K type strain sequencing project: providing services to taxonomists for standard genome sequencing and annotation.</title>
        <authorList>
            <consortium name="The Broad Institute Genomics Platform"/>
            <consortium name="The Broad Institute Genome Sequencing Center for Infectious Disease"/>
            <person name="Wu L."/>
            <person name="Ma J."/>
        </authorList>
    </citation>
    <scope>NUCLEOTIDE SEQUENCE [LARGE SCALE GENOMIC DNA]</scope>
    <source>
        <strain evidence="15">CCM 8925</strain>
    </source>
</reference>
<comment type="subcellular location">
    <subcellularLocation>
        <location evidence="1 10">Cytoplasm</location>
    </subcellularLocation>
</comment>
<gene>
    <name evidence="14" type="primary">dnaN</name>
    <name evidence="14" type="ORF">ACFQZ7_11710</name>
</gene>
<evidence type="ECO:0000259" key="11">
    <source>
        <dbReference type="Pfam" id="PF00712"/>
    </source>
</evidence>
<sequence>MQFSIKRSLFVKNLNDVQRAISSKTTIPILTGLKLVLTEAGLMLTGSDADISIEAFISAADEKNELEVGSTGSIVLPARFFGEIVKKLPEETLTLEVKDNFQTELRSGPAAFTINGLDANNYPNLPVIDTDKQVVLDAAVLKQLIAQTVIAVSNQESRPILTGIHLVLADAELLAVATDSHRLSQRKIKLDIDPAIHYDVIIPGKSLVELSRTLGDDVETVEMRIAENQVLFVAGTTSFYSRLLEGNYPETSRLIPTSSSTQVEFNAPELLAAIERASLLSHESHNNVVKLALDPTTSQVTIYGNSPDVGNVEESLNGQNLAGENLEISFNPDYMKDALRSFGQTEIRVAFTSALRPFTLVPSEDADHFVQLITPVRTF</sequence>
<evidence type="ECO:0000256" key="2">
    <source>
        <dbReference type="ARBA" id="ARBA00010752"/>
    </source>
</evidence>
<keyword evidence="6 10" id="KW-0548">Nucleotidyltransferase</keyword>
<evidence type="ECO:0000256" key="6">
    <source>
        <dbReference type="ARBA" id="ARBA00022695"/>
    </source>
</evidence>
<dbReference type="InterPro" id="IPR022637">
    <property type="entry name" value="DNA_polIII_beta_cen"/>
</dbReference>
<evidence type="ECO:0000256" key="1">
    <source>
        <dbReference type="ARBA" id="ARBA00004496"/>
    </source>
</evidence>
<evidence type="ECO:0000256" key="7">
    <source>
        <dbReference type="ARBA" id="ARBA00022705"/>
    </source>
</evidence>
<keyword evidence="9" id="KW-0238">DNA-binding</keyword>
<comment type="similarity">
    <text evidence="2 10">Belongs to the beta sliding clamp family.</text>
</comment>
<accession>A0ABW3EDK3</accession>
<dbReference type="SMART" id="SM00480">
    <property type="entry name" value="POL3Bc"/>
    <property type="match status" value="1"/>
</dbReference>
<dbReference type="InterPro" id="IPR022634">
    <property type="entry name" value="DNA_polIII_beta_N"/>
</dbReference>
<dbReference type="Pfam" id="PF02768">
    <property type="entry name" value="DNA_pol3_beta_3"/>
    <property type="match status" value="1"/>
</dbReference>
<evidence type="ECO:0000259" key="12">
    <source>
        <dbReference type="Pfam" id="PF02767"/>
    </source>
</evidence>
<dbReference type="NCBIfam" id="TIGR00663">
    <property type="entry name" value="dnan"/>
    <property type="match status" value="1"/>
</dbReference>
<evidence type="ECO:0000256" key="9">
    <source>
        <dbReference type="ARBA" id="ARBA00023125"/>
    </source>
</evidence>
<organism evidence="14 15">
    <name type="scientific">Loigolactobacillus binensis</name>
    <dbReference type="NCBI Taxonomy" id="2559922"/>
    <lineage>
        <taxon>Bacteria</taxon>
        <taxon>Bacillati</taxon>
        <taxon>Bacillota</taxon>
        <taxon>Bacilli</taxon>
        <taxon>Lactobacillales</taxon>
        <taxon>Lactobacillaceae</taxon>
        <taxon>Loigolactobacillus</taxon>
    </lineage>
</organism>
<dbReference type="RefSeq" id="WP_137637797.1">
    <property type="nucleotide sequence ID" value="NZ_BJDN01000013.1"/>
</dbReference>
<evidence type="ECO:0000256" key="8">
    <source>
        <dbReference type="ARBA" id="ARBA00022932"/>
    </source>
</evidence>
<evidence type="ECO:0000256" key="3">
    <source>
        <dbReference type="ARBA" id="ARBA00021035"/>
    </source>
</evidence>
<dbReference type="SUPFAM" id="SSF55979">
    <property type="entry name" value="DNA clamp"/>
    <property type="match status" value="3"/>
</dbReference>
<dbReference type="Gene3D" id="3.70.10.10">
    <property type="match status" value="1"/>
</dbReference>
<dbReference type="PIRSF" id="PIRSF000804">
    <property type="entry name" value="DNA_pol_III_b"/>
    <property type="match status" value="1"/>
</dbReference>